<protein>
    <recommendedName>
        <fullName evidence="4">AsnC family protein</fullName>
    </recommendedName>
</protein>
<dbReference type="STRING" id="349163.Acry_1704"/>
<dbReference type="eggNOG" id="COG5352">
    <property type="taxonomic scope" value="Bacteria"/>
</dbReference>
<feature type="region of interest" description="Disordered" evidence="1">
    <location>
        <begin position="46"/>
        <end position="80"/>
    </location>
</feature>
<evidence type="ECO:0000313" key="2">
    <source>
        <dbReference type="EMBL" id="ABQ30908.1"/>
    </source>
</evidence>
<gene>
    <name evidence="2" type="ordered locus">Acry_1704</name>
</gene>
<sequence>MPERRIWTDAADETIRRMRVDGATWAAIAAVLGLSRNTIIERGRRLCAAGGPSQAARPKPPPEDDPNRPPLPAGHPRSWGLLTRGTILEGTAFVPLAAPGREDER</sequence>
<dbReference type="KEGG" id="acr:Acry_1704"/>
<evidence type="ECO:0000256" key="1">
    <source>
        <dbReference type="SAM" id="MobiDB-lite"/>
    </source>
</evidence>
<evidence type="ECO:0000313" key="3">
    <source>
        <dbReference type="Proteomes" id="UP000000245"/>
    </source>
</evidence>
<reference evidence="2 3" key="1">
    <citation type="submission" date="2007-05" db="EMBL/GenBank/DDBJ databases">
        <title>Complete sequence of chromosome of Acidiphilium cryptum JF-5.</title>
        <authorList>
            <consortium name="US DOE Joint Genome Institute"/>
            <person name="Copeland A."/>
            <person name="Lucas S."/>
            <person name="Lapidus A."/>
            <person name="Barry K."/>
            <person name="Detter J.C."/>
            <person name="Glavina del Rio T."/>
            <person name="Hammon N."/>
            <person name="Israni S."/>
            <person name="Dalin E."/>
            <person name="Tice H."/>
            <person name="Pitluck S."/>
            <person name="Sims D."/>
            <person name="Brettin T."/>
            <person name="Bruce D."/>
            <person name="Han C."/>
            <person name="Schmutz J."/>
            <person name="Larimer F."/>
            <person name="Land M."/>
            <person name="Hauser L."/>
            <person name="Kyrpides N."/>
            <person name="Kim E."/>
            <person name="Magnuson T."/>
            <person name="Richardson P."/>
        </authorList>
    </citation>
    <scope>NUCLEOTIDE SEQUENCE [LARGE SCALE GENOMIC DNA]</scope>
    <source>
        <strain evidence="2 3">JF-5</strain>
    </source>
</reference>
<dbReference type="RefSeq" id="WP_007423008.1">
    <property type="nucleotide sequence ID" value="NC_009484.1"/>
</dbReference>
<dbReference type="EMBL" id="CP000697">
    <property type="protein sequence ID" value="ABQ30908.1"/>
    <property type="molecule type" value="Genomic_DNA"/>
</dbReference>
<dbReference type="AlphaFoldDB" id="A5FZ76"/>
<proteinExistence type="predicted"/>
<name>A5FZ76_ACICJ</name>
<organism evidence="2 3">
    <name type="scientific">Acidiphilium cryptum (strain JF-5)</name>
    <dbReference type="NCBI Taxonomy" id="349163"/>
    <lineage>
        <taxon>Bacteria</taxon>
        <taxon>Pseudomonadati</taxon>
        <taxon>Pseudomonadota</taxon>
        <taxon>Alphaproteobacteria</taxon>
        <taxon>Acetobacterales</taxon>
        <taxon>Acidocellaceae</taxon>
        <taxon>Acidiphilium</taxon>
    </lineage>
</organism>
<evidence type="ECO:0008006" key="4">
    <source>
        <dbReference type="Google" id="ProtNLM"/>
    </source>
</evidence>
<keyword evidence="3" id="KW-1185">Reference proteome</keyword>
<accession>A5FZ76</accession>
<dbReference type="Proteomes" id="UP000000245">
    <property type="component" value="Chromosome"/>
</dbReference>
<dbReference type="HOGENOM" id="CLU_2299568_0_0_5"/>